<dbReference type="FunFam" id="3.30.200.20:FF:000432">
    <property type="entry name" value="LRR receptor-like serine/threonine-protein kinase EFR"/>
    <property type="match status" value="1"/>
</dbReference>
<comment type="catalytic activity">
    <reaction evidence="22">
        <text>L-seryl-[protein] + ATP = O-phospho-L-seryl-[protein] + ADP + H(+)</text>
        <dbReference type="Rhea" id="RHEA:17989"/>
        <dbReference type="Rhea" id="RHEA-COMP:9863"/>
        <dbReference type="Rhea" id="RHEA-COMP:11604"/>
        <dbReference type="ChEBI" id="CHEBI:15378"/>
        <dbReference type="ChEBI" id="CHEBI:29999"/>
        <dbReference type="ChEBI" id="CHEBI:30616"/>
        <dbReference type="ChEBI" id="CHEBI:83421"/>
        <dbReference type="ChEBI" id="CHEBI:456216"/>
        <dbReference type="EC" id="2.7.11.1"/>
    </reaction>
</comment>
<evidence type="ECO:0000256" key="5">
    <source>
        <dbReference type="ARBA" id="ARBA00012513"/>
    </source>
</evidence>
<keyword evidence="14 26" id="KW-0547">Nucleotide-binding</keyword>
<evidence type="ECO:0000256" key="1">
    <source>
        <dbReference type="ARBA" id="ARBA00004162"/>
    </source>
</evidence>
<dbReference type="PANTHER" id="PTHR27008">
    <property type="entry name" value="OS04G0122200 PROTEIN"/>
    <property type="match status" value="1"/>
</dbReference>
<comment type="function">
    <text evidence="24">The processed protein kinase Xa21 chain released by protein cleavage after X.oryzae pv. oryzae protein Ax21 detection translocates into the nucleus where it can bind and regulate WRKY62, a transcription factor. Confers resistance to the bacterial pathogen X.oryzae pv. oryzae (Xoo).</text>
</comment>
<dbReference type="Pfam" id="PF00560">
    <property type="entry name" value="LRR_1"/>
    <property type="match status" value="6"/>
</dbReference>
<keyword evidence="8" id="KW-0597">Phosphoprotein</keyword>
<evidence type="ECO:0000256" key="26">
    <source>
        <dbReference type="PROSITE-ProRule" id="PRU10141"/>
    </source>
</evidence>
<dbReference type="Proteomes" id="UP000324897">
    <property type="component" value="Unassembled WGS sequence"/>
</dbReference>
<dbReference type="SUPFAM" id="SSF52047">
    <property type="entry name" value="RNI-like"/>
    <property type="match status" value="1"/>
</dbReference>
<dbReference type="SMART" id="SM00220">
    <property type="entry name" value="S_TKc"/>
    <property type="match status" value="1"/>
</dbReference>
<dbReference type="InterPro" id="IPR013210">
    <property type="entry name" value="LRR_N_plant-typ"/>
</dbReference>
<name>A0A5J9STD5_9POAL</name>
<keyword evidence="7" id="KW-0723">Serine/threonine-protein kinase</keyword>
<keyword evidence="18 27" id="KW-0472">Membrane</keyword>
<evidence type="ECO:0000256" key="25">
    <source>
        <dbReference type="ARBA" id="ARBA00072040"/>
    </source>
</evidence>
<feature type="non-terminal residue" evidence="30">
    <location>
        <position position="1"/>
    </location>
</feature>
<evidence type="ECO:0000256" key="20">
    <source>
        <dbReference type="ARBA" id="ARBA00023180"/>
    </source>
</evidence>
<dbReference type="InterPro" id="IPR001245">
    <property type="entry name" value="Ser-Thr/Tyr_kinase_cat_dom"/>
</dbReference>
<evidence type="ECO:0000256" key="28">
    <source>
        <dbReference type="SAM" id="SignalP"/>
    </source>
</evidence>
<evidence type="ECO:0000313" key="31">
    <source>
        <dbReference type="Proteomes" id="UP000324897"/>
    </source>
</evidence>
<keyword evidence="11 27" id="KW-0812">Transmembrane</keyword>
<keyword evidence="31" id="KW-1185">Reference proteome</keyword>
<evidence type="ECO:0000256" key="7">
    <source>
        <dbReference type="ARBA" id="ARBA00022527"/>
    </source>
</evidence>
<evidence type="ECO:0000256" key="11">
    <source>
        <dbReference type="ARBA" id="ARBA00022692"/>
    </source>
</evidence>
<dbReference type="SUPFAM" id="SSF52058">
    <property type="entry name" value="L domain-like"/>
    <property type="match status" value="1"/>
</dbReference>
<dbReference type="InterPro" id="IPR000719">
    <property type="entry name" value="Prot_kinase_dom"/>
</dbReference>
<dbReference type="SMART" id="SM00369">
    <property type="entry name" value="LRR_TYP"/>
    <property type="match status" value="8"/>
</dbReference>
<dbReference type="InterPro" id="IPR003591">
    <property type="entry name" value="Leu-rich_rpt_typical-subtyp"/>
</dbReference>
<evidence type="ECO:0000256" key="9">
    <source>
        <dbReference type="ARBA" id="ARBA00022614"/>
    </source>
</evidence>
<dbReference type="GO" id="GO:0005886">
    <property type="term" value="C:plasma membrane"/>
    <property type="evidence" value="ECO:0007669"/>
    <property type="project" value="UniProtKB-SubCell"/>
</dbReference>
<evidence type="ECO:0000256" key="4">
    <source>
        <dbReference type="ARBA" id="ARBA00008684"/>
    </source>
</evidence>
<feature type="binding site" evidence="26">
    <location>
        <position position="727"/>
    </location>
    <ligand>
        <name>ATP</name>
        <dbReference type="ChEBI" id="CHEBI:30616"/>
    </ligand>
</feature>
<dbReference type="Gramene" id="TVU02252">
    <property type="protein sequence ID" value="TVU02252"/>
    <property type="gene ID" value="EJB05_52246"/>
</dbReference>
<dbReference type="InterPro" id="IPR032675">
    <property type="entry name" value="LRR_dom_sf"/>
</dbReference>
<keyword evidence="13" id="KW-0677">Repeat</keyword>
<evidence type="ECO:0000256" key="14">
    <source>
        <dbReference type="ARBA" id="ARBA00022741"/>
    </source>
</evidence>
<dbReference type="Pfam" id="PF08263">
    <property type="entry name" value="LRRNT_2"/>
    <property type="match status" value="1"/>
</dbReference>
<dbReference type="PANTHER" id="PTHR27008:SF591">
    <property type="entry name" value="OS12G0498650 PROTEIN"/>
    <property type="match status" value="1"/>
</dbReference>
<dbReference type="FunFam" id="3.80.10.10:FF:000288">
    <property type="entry name" value="LRR receptor-like serine/threonine-protein kinase EFR"/>
    <property type="match status" value="1"/>
</dbReference>
<dbReference type="InterPro" id="IPR051809">
    <property type="entry name" value="Plant_receptor-like_S/T_kinase"/>
</dbReference>
<dbReference type="Pfam" id="PF13855">
    <property type="entry name" value="LRR_8"/>
    <property type="match status" value="1"/>
</dbReference>
<dbReference type="FunFam" id="1.10.510.10:FF:000358">
    <property type="entry name" value="Putative leucine-rich repeat receptor-like serine/threonine-protein kinase"/>
    <property type="match status" value="1"/>
</dbReference>
<dbReference type="EC" id="2.7.11.1" evidence="5"/>
<evidence type="ECO:0000256" key="24">
    <source>
        <dbReference type="ARBA" id="ARBA00056628"/>
    </source>
</evidence>
<organism evidence="30 31">
    <name type="scientific">Eragrostis curvula</name>
    <name type="common">weeping love grass</name>
    <dbReference type="NCBI Taxonomy" id="38414"/>
    <lineage>
        <taxon>Eukaryota</taxon>
        <taxon>Viridiplantae</taxon>
        <taxon>Streptophyta</taxon>
        <taxon>Embryophyta</taxon>
        <taxon>Tracheophyta</taxon>
        <taxon>Spermatophyta</taxon>
        <taxon>Magnoliopsida</taxon>
        <taxon>Liliopsida</taxon>
        <taxon>Poales</taxon>
        <taxon>Poaceae</taxon>
        <taxon>PACMAD clade</taxon>
        <taxon>Chloridoideae</taxon>
        <taxon>Eragrostideae</taxon>
        <taxon>Eragrostidinae</taxon>
        <taxon>Eragrostis</taxon>
    </lineage>
</organism>
<dbReference type="GO" id="GO:0004674">
    <property type="term" value="F:protein serine/threonine kinase activity"/>
    <property type="evidence" value="ECO:0007669"/>
    <property type="project" value="UniProtKB-KW"/>
</dbReference>
<evidence type="ECO:0000256" key="16">
    <source>
        <dbReference type="ARBA" id="ARBA00022840"/>
    </source>
</evidence>
<proteinExistence type="inferred from homology"/>
<dbReference type="InterPro" id="IPR008271">
    <property type="entry name" value="Ser/Thr_kinase_AS"/>
</dbReference>
<dbReference type="InterPro" id="IPR017441">
    <property type="entry name" value="Protein_kinase_ATP_BS"/>
</dbReference>
<dbReference type="PROSITE" id="PS00107">
    <property type="entry name" value="PROTEIN_KINASE_ATP"/>
    <property type="match status" value="1"/>
</dbReference>
<evidence type="ECO:0000256" key="22">
    <source>
        <dbReference type="ARBA" id="ARBA00048679"/>
    </source>
</evidence>
<comment type="catalytic activity">
    <reaction evidence="21">
        <text>L-threonyl-[protein] + ATP = O-phospho-L-threonyl-[protein] + ADP + H(+)</text>
        <dbReference type="Rhea" id="RHEA:46608"/>
        <dbReference type="Rhea" id="RHEA-COMP:11060"/>
        <dbReference type="Rhea" id="RHEA-COMP:11605"/>
        <dbReference type="ChEBI" id="CHEBI:15378"/>
        <dbReference type="ChEBI" id="CHEBI:30013"/>
        <dbReference type="ChEBI" id="CHEBI:30616"/>
        <dbReference type="ChEBI" id="CHEBI:61977"/>
        <dbReference type="ChEBI" id="CHEBI:456216"/>
        <dbReference type="EC" id="2.7.11.1"/>
    </reaction>
</comment>
<evidence type="ECO:0000256" key="12">
    <source>
        <dbReference type="ARBA" id="ARBA00022729"/>
    </source>
</evidence>
<evidence type="ECO:0000256" key="17">
    <source>
        <dbReference type="ARBA" id="ARBA00022989"/>
    </source>
</evidence>
<comment type="similarity">
    <text evidence="4">Belongs to the protein kinase superfamily. Ser/Thr protein kinase family.</text>
</comment>
<dbReference type="SUPFAM" id="SSF56112">
    <property type="entry name" value="Protein kinase-like (PK-like)"/>
    <property type="match status" value="1"/>
</dbReference>
<keyword evidence="12 28" id="KW-0732">Signal</keyword>
<keyword evidence="19" id="KW-0675">Receptor</keyword>
<evidence type="ECO:0000256" key="19">
    <source>
        <dbReference type="ARBA" id="ARBA00023170"/>
    </source>
</evidence>
<evidence type="ECO:0000256" key="8">
    <source>
        <dbReference type="ARBA" id="ARBA00022553"/>
    </source>
</evidence>
<dbReference type="FunFam" id="3.80.10.10:FF:000095">
    <property type="entry name" value="LRR receptor-like serine/threonine-protein kinase GSO1"/>
    <property type="match status" value="1"/>
</dbReference>
<evidence type="ECO:0000256" key="10">
    <source>
        <dbReference type="ARBA" id="ARBA00022679"/>
    </source>
</evidence>
<dbReference type="GO" id="GO:0005789">
    <property type="term" value="C:endoplasmic reticulum membrane"/>
    <property type="evidence" value="ECO:0007669"/>
    <property type="project" value="UniProtKB-SubCell"/>
</dbReference>
<sequence length="1012" mass="108437">MEHHECTHHHFSILLVGSLLLASSSWASAAAGSAGVDIDRRALMQFRSLITDDPHGALASWGGGRSASAVTGPCGWHGVTCGARGRRRGRVTAFDLRGLGLAGSIATSSLAGLAYLRQLDLSENRLTGGVPWPLPPSLERLNLSYNALQGPVPPALGSLRRLQKLSLASNDLTGTIPASLGNLTSLTSLSLTGNKLSGAIPGALGTLQALTGLYLNDNMLQGSIPPALFNLSSLQKLVVQLNNLTGILSSHDIGKLPNLWLLAVDSNRLHGAIPMSLCNATKLEFIQMIKNSFSGVIPDCLGALKNLGLLLLDANQLEANVDADWGFMDSLTNCSNLKKIGLAENKLGGVLPGSIANLSISMESLVMWGNMINGQIPQEIGNLVNLMSIDMTQNNFIGTIPASLGRLDKLSKLYLNGNKLSGRIPPTIGNLTVLLILFLDNNTLTGPIPSSLSTCPLEALSLDNNRLTGSIPKEVLKSSLAYASFRGNMLTESLALEVGHMINLQLLDVSGNRLTGEIPVSLGDCQVLEHCIFAGNIFEGKIPDSIGKLRGLLSLDLSQNNLSGRIPGFLGTMKGLQQLNLSYNSFDGEVPESGIFLNASSFSVEGNTALCGGIAQLKLPPCSNHGSTTGTSKRSHKVIMTISLATGILSVALLLALFVSCHQRRKLGKEEPTLPNINDQHVRVSYNNLANATNGFSSDNLVGVGSFGSVYKGTMMINDQEVVVAVKVLNLQQRGASQSFIAECETLRCARHRNLVKILTVCSSIEPGGLDFKALVFDFLPNGNLDQWLHIWEHRTHRGLDLAQRTDIAIDVASALEYLHHYRPIPIVHCDLKPSNILLDNDMVAHVGDFGLARFVVHQDQTSLSDISSGWATRRGTIGYAAPEYGLGNGVSIHGDVYSFGVLLLEIFTGKRPTDSSFVDDLSLHSYVQLALQDQQVASVVDQRLLPIQDQESKGRTSSFSSTTEMILSCVTSVLQIGILCSKEVPTDRLLIGDALRELHGVKDRYSGHITK</sequence>
<feature type="transmembrane region" description="Helical" evidence="27">
    <location>
        <begin position="638"/>
        <end position="659"/>
    </location>
</feature>
<evidence type="ECO:0000256" key="3">
    <source>
        <dbReference type="ARBA" id="ARBA00004479"/>
    </source>
</evidence>
<dbReference type="GO" id="GO:0005524">
    <property type="term" value="F:ATP binding"/>
    <property type="evidence" value="ECO:0007669"/>
    <property type="project" value="UniProtKB-UniRule"/>
</dbReference>
<keyword evidence="20" id="KW-0325">Glycoprotein</keyword>
<dbReference type="InterPro" id="IPR011009">
    <property type="entry name" value="Kinase-like_dom_sf"/>
</dbReference>
<evidence type="ECO:0000256" key="23">
    <source>
        <dbReference type="ARBA" id="ARBA00054320"/>
    </source>
</evidence>
<evidence type="ECO:0000256" key="6">
    <source>
        <dbReference type="ARBA" id="ARBA00022475"/>
    </source>
</evidence>
<keyword evidence="16 26" id="KW-0067">ATP-binding</keyword>
<keyword evidence="9" id="KW-0433">Leucine-rich repeat</keyword>
<comment type="subcellular location">
    <subcellularLocation>
        <location evidence="1">Cell membrane</location>
        <topology evidence="1">Single-pass membrane protein</topology>
    </subcellularLocation>
    <subcellularLocation>
        <location evidence="2">Endoplasmic reticulum membrane</location>
        <topology evidence="2">Single-pass membrane protein</topology>
    </subcellularLocation>
    <subcellularLocation>
        <location evidence="3">Membrane</location>
        <topology evidence="3">Single-pass type I membrane protein</topology>
    </subcellularLocation>
</comment>
<evidence type="ECO:0000256" key="15">
    <source>
        <dbReference type="ARBA" id="ARBA00022777"/>
    </source>
</evidence>
<feature type="chain" id="PRO_5023842015" description="Receptor kinase-like protein Xa21" evidence="28">
    <location>
        <begin position="30"/>
        <end position="1012"/>
    </location>
</feature>
<evidence type="ECO:0000256" key="21">
    <source>
        <dbReference type="ARBA" id="ARBA00047899"/>
    </source>
</evidence>
<keyword evidence="10" id="KW-0808">Transferase</keyword>
<evidence type="ECO:0000256" key="13">
    <source>
        <dbReference type="ARBA" id="ARBA00022737"/>
    </source>
</evidence>
<keyword evidence="15" id="KW-0418">Kinase</keyword>
<evidence type="ECO:0000256" key="18">
    <source>
        <dbReference type="ARBA" id="ARBA00023136"/>
    </source>
</evidence>
<dbReference type="PROSITE" id="PS50011">
    <property type="entry name" value="PROTEIN_KINASE_DOM"/>
    <property type="match status" value="1"/>
</dbReference>
<comment type="caution">
    <text evidence="30">The sequence shown here is derived from an EMBL/GenBank/DDBJ whole genome shotgun (WGS) entry which is preliminary data.</text>
</comment>
<evidence type="ECO:0000256" key="27">
    <source>
        <dbReference type="SAM" id="Phobius"/>
    </source>
</evidence>
<accession>A0A5J9STD5</accession>
<gene>
    <name evidence="30" type="ORF">EJB05_52246</name>
</gene>
<comment type="function">
    <text evidence="23">Receptor kinase that detects X.oryzae pv. oryzae protein Ax21 to promote innate immunity. Following X.oryzae pv. oryzae protein Ax21 detection, undergoes cleavage, releasing the processed protein kinase Xa21 chain.</text>
</comment>
<dbReference type="PROSITE" id="PS00108">
    <property type="entry name" value="PROTEIN_KINASE_ST"/>
    <property type="match status" value="1"/>
</dbReference>
<dbReference type="Gene3D" id="1.10.510.10">
    <property type="entry name" value="Transferase(Phosphotransferase) domain 1"/>
    <property type="match status" value="1"/>
</dbReference>
<evidence type="ECO:0000256" key="2">
    <source>
        <dbReference type="ARBA" id="ARBA00004389"/>
    </source>
</evidence>
<feature type="domain" description="Protein kinase" evidence="29">
    <location>
        <begin position="696"/>
        <end position="1003"/>
    </location>
</feature>
<keyword evidence="17 27" id="KW-1133">Transmembrane helix</keyword>
<dbReference type="Pfam" id="PF07714">
    <property type="entry name" value="PK_Tyr_Ser-Thr"/>
    <property type="match status" value="1"/>
</dbReference>
<evidence type="ECO:0000259" key="29">
    <source>
        <dbReference type="PROSITE" id="PS50011"/>
    </source>
</evidence>
<protein>
    <recommendedName>
        <fullName evidence="25">Receptor kinase-like protein Xa21</fullName>
        <ecNumber evidence="5">2.7.11.1</ecNumber>
    </recommendedName>
</protein>
<dbReference type="AlphaFoldDB" id="A0A5J9STD5"/>
<dbReference type="Gene3D" id="3.80.10.10">
    <property type="entry name" value="Ribonuclease Inhibitor"/>
    <property type="match status" value="2"/>
</dbReference>
<evidence type="ECO:0000313" key="30">
    <source>
        <dbReference type="EMBL" id="TVU02252.1"/>
    </source>
</evidence>
<dbReference type="OrthoDB" id="676979at2759"/>
<feature type="signal peptide" evidence="28">
    <location>
        <begin position="1"/>
        <end position="29"/>
    </location>
</feature>
<reference evidence="30 31" key="1">
    <citation type="journal article" date="2019" name="Sci. Rep.">
        <title>A high-quality genome of Eragrostis curvula grass provides insights into Poaceae evolution and supports new strategies to enhance forage quality.</title>
        <authorList>
            <person name="Carballo J."/>
            <person name="Santos B.A.C.M."/>
            <person name="Zappacosta D."/>
            <person name="Garbus I."/>
            <person name="Selva J.P."/>
            <person name="Gallo C.A."/>
            <person name="Diaz A."/>
            <person name="Albertini E."/>
            <person name="Caccamo M."/>
            <person name="Echenique V."/>
        </authorList>
    </citation>
    <scope>NUCLEOTIDE SEQUENCE [LARGE SCALE GENOMIC DNA]</scope>
    <source>
        <strain evidence="31">cv. Victoria</strain>
        <tissue evidence="30">Leaf</tissue>
    </source>
</reference>
<dbReference type="Gene3D" id="3.30.200.20">
    <property type="entry name" value="Phosphorylase Kinase, domain 1"/>
    <property type="match status" value="1"/>
</dbReference>
<dbReference type="InterPro" id="IPR001611">
    <property type="entry name" value="Leu-rich_rpt"/>
</dbReference>
<dbReference type="EMBL" id="RWGY01000344">
    <property type="protein sequence ID" value="TVU02252.1"/>
    <property type="molecule type" value="Genomic_DNA"/>
</dbReference>
<keyword evidence="6" id="KW-1003">Cell membrane</keyword>